<proteinExistence type="predicted"/>
<sequence length="159" mass="17515">LTVADRYKSQIGRELGEGKDIKCQVYVGVASPANERGGSPWRGVLRKKGVEADRRRSRGSHDDGLAKRRHLRALQSGQVGNRGGRRSLNPTEQFSGSRPKGNVLHFIPQFSYIFIYSVVAVTGGVCCIFVLKTYSTLTQSVGVEVKGMCCNLVLYFTSF</sequence>
<dbReference type="EMBL" id="AMZH03023445">
    <property type="protein sequence ID" value="RRT36547.1"/>
    <property type="molecule type" value="Genomic_DNA"/>
</dbReference>
<accession>A0A426XAP5</accession>
<keyword evidence="2" id="KW-1133">Transmembrane helix</keyword>
<dbReference type="Proteomes" id="UP000287651">
    <property type="component" value="Unassembled WGS sequence"/>
</dbReference>
<comment type="caution">
    <text evidence="3">The sequence shown here is derived from an EMBL/GenBank/DDBJ whole genome shotgun (WGS) entry which is preliminary data.</text>
</comment>
<evidence type="ECO:0000313" key="3">
    <source>
        <dbReference type="EMBL" id="RRT36547.1"/>
    </source>
</evidence>
<feature type="transmembrane region" description="Helical" evidence="2">
    <location>
        <begin position="110"/>
        <end position="131"/>
    </location>
</feature>
<protein>
    <submittedName>
        <fullName evidence="3">Uncharacterized protein</fullName>
    </submittedName>
</protein>
<keyword evidence="2" id="KW-0812">Transmembrane</keyword>
<keyword evidence="2" id="KW-0472">Membrane</keyword>
<name>A0A426XAP5_ENSVE</name>
<dbReference type="AlphaFoldDB" id="A0A426XAP5"/>
<evidence type="ECO:0000313" key="4">
    <source>
        <dbReference type="Proteomes" id="UP000287651"/>
    </source>
</evidence>
<evidence type="ECO:0000256" key="1">
    <source>
        <dbReference type="SAM" id="MobiDB-lite"/>
    </source>
</evidence>
<organism evidence="3 4">
    <name type="scientific">Ensete ventricosum</name>
    <name type="common">Abyssinian banana</name>
    <name type="synonym">Musa ensete</name>
    <dbReference type="NCBI Taxonomy" id="4639"/>
    <lineage>
        <taxon>Eukaryota</taxon>
        <taxon>Viridiplantae</taxon>
        <taxon>Streptophyta</taxon>
        <taxon>Embryophyta</taxon>
        <taxon>Tracheophyta</taxon>
        <taxon>Spermatophyta</taxon>
        <taxon>Magnoliopsida</taxon>
        <taxon>Liliopsida</taxon>
        <taxon>Zingiberales</taxon>
        <taxon>Musaceae</taxon>
        <taxon>Ensete</taxon>
    </lineage>
</organism>
<feature type="non-terminal residue" evidence="3">
    <location>
        <position position="1"/>
    </location>
</feature>
<gene>
    <name evidence="3" type="ORF">B296_00027177</name>
</gene>
<feature type="compositionally biased region" description="Basic and acidic residues" evidence="1">
    <location>
        <begin position="48"/>
        <end position="66"/>
    </location>
</feature>
<evidence type="ECO:0000256" key="2">
    <source>
        <dbReference type="SAM" id="Phobius"/>
    </source>
</evidence>
<reference evidence="3 4" key="1">
    <citation type="journal article" date="2014" name="Agronomy (Basel)">
        <title>A Draft Genome Sequence for Ensete ventricosum, the Drought-Tolerant Tree Against Hunger.</title>
        <authorList>
            <person name="Harrison J."/>
            <person name="Moore K.A."/>
            <person name="Paszkiewicz K."/>
            <person name="Jones T."/>
            <person name="Grant M."/>
            <person name="Ambacheew D."/>
            <person name="Muzemil S."/>
            <person name="Studholme D.J."/>
        </authorList>
    </citation>
    <scope>NUCLEOTIDE SEQUENCE [LARGE SCALE GENOMIC DNA]</scope>
</reference>
<feature type="region of interest" description="Disordered" evidence="1">
    <location>
        <begin position="38"/>
        <end position="97"/>
    </location>
</feature>